<evidence type="ECO:0000313" key="1">
    <source>
        <dbReference type="EMBL" id="MBD8877915.1"/>
    </source>
</evidence>
<dbReference type="RefSeq" id="WP_192110371.1">
    <property type="nucleotide sequence ID" value="NZ_JACYXJ010000006.1"/>
</dbReference>
<dbReference type="InterPro" id="IPR029063">
    <property type="entry name" value="SAM-dependent_MTases_sf"/>
</dbReference>
<dbReference type="EMBL" id="JACYXJ010000006">
    <property type="protein sequence ID" value="MBD8877915.1"/>
    <property type="molecule type" value="Genomic_DNA"/>
</dbReference>
<reference evidence="1 2" key="1">
    <citation type="submission" date="2020-09" db="EMBL/GenBank/DDBJ databases">
        <title>The genome sequence of type strain Labrenzia polysiphoniae KACC 19711.</title>
        <authorList>
            <person name="Liu Y."/>
        </authorList>
    </citation>
    <scope>NUCLEOTIDE SEQUENCE [LARGE SCALE GENOMIC DNA]</scope>
    <source>
        <strain evidence="1 2">KACC 19711</strain>
    </source>
</reference>
<keyword evidence="2" id="KW-1185">Reference proteome</keyword>
<dbReference type="PANTHER" id="PTHR47473:SF1">
    <property type="entry name" value="METHYLTRANSFERASE DOMAIN-CONTAINING PROTEIN"/>
    <property type="match status" value="1"/>
</dbReference>
<dbReference type="Proteomes" id="UP000615687">
    <property type="component" value="Unassembled WGS sequence"/>
</dbReference>
<comment type="caution">
    <text evidence="1">The sequence shown here is derived from an EMBL/GenBank/DDBJ whole genome shotgun (WGS) entry which is preliminary data.</text>
</comment>
<dbReference type="PANTHER" id="PTHR47473">
    <property type="entry name" value="BTA1P"/>
    <property type="match status" value="1"/>
</dbReference>
<gene>
    <name evidence="1" type="ORF">IG617_16600</name>
</gene>
<evidence type="ECO:0000313" key="2">
    <source>
        <dbReference type="Proteomes" id="UP000615687"/>
    </source>
</evidence>
<protein>
    <submittedName>
        <fullName evidence="1">DUF3419 family protein</fullName>
    </submittedName>
</protein>
<proteinExistence type="predicted"/>
<sequence length="420" mass="47690">MSSSTLNASKARLKNAVHRSSATSKEGFLERLFTFAFKGLVYPQIWEDPDVDMQALKLTPESRMVAIASGGCNVMSYLTANPAEITAVDLNRAHVALGRLKLLAAKRLPNYDTFYRFFGEADEKANIATYERFLREELDAESRSYWEGRDIAGWGRKRITLFSRDLYHHGLLGYCIGVGHFVAKLYGIDPRHMVRARSIDEQRSFFDTALAPLFDKRLVRWATSKKMSLYGLGIPPAQYEALVSASAEGDMSSVLRQRLEKLACDFSINDNYFAWQAFSRGYAPQEGESTGDAGPLPPYLKREHFEAIKTRSNRVRVLNRNFTEHLQGEAEDSLDAYVLLDAQDWMTDAQLNALWSEITRTARPGARVIFRTAAEPTLLPGRVEDETLDRWSYREEESLRLGQQDRSSIYGGFHLYVYNG</sequence>
<dbReference type="Pfam" id="PF11899">
    <property type="entry name" value="DUF3419"/>
    <property type="match status" value="1"/>
</dbReference>
<name>A0ABR9CDD2_9HYPH</name>
<dbReference type="SUPFAM" id="SSF53335">
    <property type="entry name" value="S-adenosyl-L-methionine-dependent methyltransferases"/>
    <property type="match status" value="1"/>
</dbReference>
<organism evidence="1 2">
    <name type="scientific">Roseibium polysiphoniae</name>
    <dbReference type="NCBI Taxonomy" id="2571221"/>
    <lineage>
        <taxon>Bacteria</taxon>
        <taxon>Pseudomonadati</taxon>
        <taxon>Pseudomonadota</taxon>
        <taxon>Alphaproteobacteria</taxon>
        <taxon>Hyphomicrobiales</taxon>
        <taxon>Stappiaceae</taxon>
        <taxon>Roseibium</taxon>
    </lineage>
</organism>
<dbReference type="InterPro" id="IPR021829">
    <property type="entry name" value="DUF3419"/>
</dbReference>
<accession>A0ABR9CDD2</accession>